<dbReference type="PANTHER" id="PTHR11712:SF336">
    <property type="entry name" value="3-OXOACYL-[ACYL-CARRIER-PROTEIN] SYNTHASE, MITOCHONDRIAL"/>
    <property type="match status" value="1"/>
</dbReference>
<dbReference type="InterPro" id="IPR014030">
    <property type="entry name" value="Ketoacyl_synth_N"/>
</dbReference>
<dbReference type="EMBL" id="KZ825921">
    <property type="protein sequence ID" value="PYH92246.1"/>
    <property type="molecule type" value="Genomic_DNA"/>
</dbReference>
<dbReference type="SMART" id="SM00825">
    <property type="entry name" value="PKS_KS"/>
    <property type="match status" value="1"/>
</dbReference>
<keyword evidence="9" id="KW-0560">Oxidoreductase</keyword>
<evidence type="ECO:0000256" key="10">
    <source>
        <dbReference type="ARBA" id="ARBA00023268"/>
    </source>
</evidence>
<feature type="domain" description="Ketosynthase family 3 (KS3)" evidence="15">
    <location>
        <begin position="469"/>
        <end position="997"/>
    </location>
</feature>
<evidence type="ECO:0000256" key="6">
    <source>
        <dbReference type="ARBA" id="ARBA00022723"/>
    </source>
</evidence>
<evidence type="ECO:0000256" key="14">
    <source>
        <dbReference type="SAM" id="MobiDB-lite"/>
    </source>
</evidence>
<evidence type="ECO:0000256" key="8">
    <source>
        <dbReference type="ARBA" id="ARBA00022857"/>
    </source>
</evidence>
<gene>
    <name evidence="16" type="ORF">BO71DRAFT_411109</name>
</gene>
<evidence type="ECO:0000256" key="9">
    <source>
        <dbReference type="ARBA" id="ARBA00023002"/>
    </source>
</evidence>
<evidence type="ECO:0000256" key="13">
    <source>
        <dbReference type="ARBA" id="ARBA00049541"/>
    </source>
</evidence>
<dbReference type="Proteomes" id="UP000247810">
    <property type="component" value="Unassembled WGS sequence"/>
</dbReference>
<evidence type="ECO:0000256" key="2">
    <source>
        <dbReference type="ARBA" id="ARBA00008467"/>
    </source>
</evidence>
<sequence length="1257" mass="135749">NNFFFYALTTTYLDLISTITTHGITFANKTILITGAGPQSIGAELTRALLTAGAHVIVTTSRPSSTSFYRTLYRTTCGRGSSLTVLPFNAASRQDTSSLITHIYTTILRPSTDIDAVIPFAAIPENGRQIDSLDAVSELAHRAMLVNLLRLLGHIKLHKEQRGYATNPTQVFLPLSPNHGTFGGDGLYSESKIGLETLFNRFHSESWSEYLTICGAVIGWTRGTGLMSANNIVAEAIEEEDVITFSGAEMALNILALMAPEIAEACEEEPLYADLGGKMEELADLKGLSTRARREVQGLARERKAIDAEDRLQERLLFGEEKEKGKKGEVVRKPRANLKVGFPALPGYESMIAGVTLPGRDLVDPSRTIVVVGFSELGPWGSARTRWDMERDGALSAEGCIEMAWIMGLVRHFAGDLQGKPYVGWVDGKSGEAVHEADFAERYGAYIKEHAGLRFIEPELYDGYDPAKKEFLQEVVVQEDLPVFQTTRANALAFKSKHEDKVAISAVSEDGEEWNVQFKPGARFLVPKAQGFDRLVSGQLPTGWDAARWGIPSEIVSQVDPITLYVLCCVCQAMLSAGIEDPYELYRHVHVSELANCIGTGAGGLIAMRGVYRDRYLDRDVQSDVLQESFPNAMDAWANMLLMGSAGPIKSPSGTCATAIESLDTACEGIMSGKVKVALVGGTDDLQEEMSYEFANMKATANTVEELEKGRAPDEISRPTASSRAGFVESAGCGVQVLMTAQLALEMGLPVYGIVACSQMAGDKVGRSVPAPGQGILTAAREAASASLSPLLDVQFRQKQFEQMRAQIVQGAELQVEKARLEGRLSPHAAQVIQKAAASQIRQAQNLYGFDLRQQEPGISPIRAALAVWGLDVDDIGVASFHGTSTKANDKNESDVINTMMSHLGRTKGNPLLVVCQKYLTGHPKGAAGAWMLNGGLQILESGIVPGNRNADNVDQALQQFEHLVYPAEAVQTKGIRAFMLTSFGFGQKGGLVVGVSPRYLFAAVDQAPYETYRAKALARQESATRAFITGLNTNSLFRAKKSSAWSPEDEKRVFLDPFARVSLNDTTYHFDAEELHPDSDDSTSETSSGILTAVDTPGTPNSEPLVESCQKWVEGAVATDGSTSVGVDIESVTAINIENEVFLERNYTAGEREYCFKAADPAHSFAGRWAAKEAVFKSLGVPSKGAGAALGDIEVQSVGGRPVVQLHGEAKQLADEKGVTKIQVSISHSGEMAMAVAATTFGGKENSSHVLCYYGL</sequence>
<dbReference type="SUPFAM" id="SSF51735">
    <property type="entry name" value="NAD(P)-binding Rossmann-fold domains"/>
    <property type="match status" value="1"/>
</dbReference>
<dbReference type="GO" id="GO:0044550">
    <property type="term" value="P:secondary metabolite biosynthetic process"/>
    <property type="evidence" value="ECO:0007669"/>
    <property type="project" value="UniProtKB-ARBA"/>
</dbReference>
<dbReference type="GO" id="GO:0006633">
    <property type="term" value="P:fatty acid biosynthetic process"/>
    <property type="evidence" value="ECO:0007669"/>
    <property type="project" value="InterPro"/>
</dbReference>
<dbReference type="SUPFAM" id="SSF53901">
    <property type="entry name" value="Thiolase-like"/>
    <property type="match status" value="2"/>
</dbReference>
<dbReference type="GO" id="GO:0005829">
    <property type="term" value="C:cytosol"/>
    <property type="evidence" value="ECO:0007669"/>
    <property type="project" value="TreeGrafter"/>
</dbReference>
<dbReference type="GO" id="GO:0004321">
    <property type="term" value="F:fatty-acyl-CoA synthase activity"/>
    <property type="evidence" value="ECO:0007669"/>
    <property type="project" value="UniProtKB-EC"/>
</dbReference>
<evidence type="ECO:0000256" key="11">
    <source>
        <dbReference type="ARBA" id="ARBA00048237"/>
    </source>
</evidence>
<dbReference type="GO" id="GO:0004315">
    <property type="term" value="F:3-oxoacyl-[acyl-carrier-protein] synthase activity"/>
    <property type="evidence" value="ECO:0007669"/>
    <property type="project" value="UniProtKB-EC"/>
</dbReference>
<dbReference type="InterPro" id="IPR036291">
    <property type="entry name" value="NAD(P)-bd_dom_sf"/>
</dbReference>
<evidence type="ECO:0000256" key="5">
    <source>
        <dbReference type="ARBA" id="ARBA00022679"/>
    </source>
</evidence>
<dbReference type="Gene3D" id="3.30.70.2490">
    <property type="match status" value="1"/>
</dbReference>
<evidence type="ECO:0000256" key="1">
    <source>
        <dbReference type="ARBA" id="ARBA00007485"/>
    </source>
</evidence>
<dbReference type="Pfam" id="PF01648">
    <property type="entry name" value="ACPS"/>
    <property type="match status" value="1"/>
</dbReference>
<comment type="similarity">
    <text evidence="2">Belongs to the thiolase-like superfamily. Beta-ketoacyl-ACP synthases family.</text>
</comment>
<dbReference type="GO" id="GO:0008897">
    <property type="term" value="F:holo-[acyl-carrier-protein] synthase activity"/>
    <property type="evidence" value="ECO:0007669"/>
    <property type="project" value="InterPro"/>
</dbReference>
<dbReference type="Pfam" id="PF02801">
    <property type="entry name" value="Ketoacyl-synt_C"/>
    <property type="match status" value="1"/>
</dbReference>
<reference evidence="16 17" key="1">
    <citation type="submission" date="2018-02" db="EMBL/GenBank/DDBJ databases">
        <title>The genomes of Aspergillus section Nigri reveals drivers in fungal speciation.</title>
        <authorList>
            <consortium name="DOE Joint Genome Institute"/>
            <person name="Vesth T.C."/>
            <person name="Nybo J."/>
            <person name="Theobald S."/>
            <person name="Brandl J."/>
            <person name="Frisvad J.C."/>
            <person name="Nielsen K.F."/>
            <person name="Lyhne E.K."/>
            <person name="Kogle M.E."/>
            <person name="Kuo A."/>
            <person name="Riley R."/>
            <person name="Clum A."/>
            <person name="Nolan M."/>
            <person name="Lipzen A."/>
            <person name="Salamov A."/>
            <person name="Henrissat B."/>
            <person name="Wiebenga A."/>
            <person name="De vries R.P."/>
            <person name="Grigoriev I.V."/>
            <person name="Mortensen U.H."/>
            <person name="Andersen M.R."/>
            <person name="Baker S.E."/>
        </authorList>
    </citation>
    <scope>NUCLEOTIDE SEQUENCE [LARGE SCALE GENOMIC DNA]</scope>
    <source>
        <strain evidence="16 17">CBS 707.79</strain>
    </source>
</reference>
<comment type="catalytic activity">
    <reaction evidence="11">
        <text>acetyl-CoA + n malonyl-CoA + 2n NADPH + 4n H(+) = a long-chain-acyl-CoA + n CoA + n CO2 + 2n NADP(+).</text>
        <dbReference type="EC" id="2.3.1.86"/>
    </reaction>
</comment>
<dbReference type="GO" id="GO:0004316">
    <property type="term" value="F:3-oxoacyl-[acyl-carrier-protein] reductase (NADPH) activity"/>
    <property type="evidence" value="ECO:0007669"/>
    <property type="project" value="UniProtKB-EC"/>
</dbReference>
<organism evidence="16 17">
    <name type="scientific">Aspergillus ellipticus CBS 707.79</name>
    <dbReference type="NCBI Taxonomy" id="1448320"/>
    <lineage>
        <taxon>Eukaryota</taxon>
        <taxon>Fungi</taxon>
        <taxon>Dikarya</taxon>
        <taxon>Ascomycota</taxon>
        <taxon>Pezizomycotina</taxon>
        <taxon>Eurotiomycetes</taxon>
        <taxon>Eurotiomycetidae</taxon>
        <taxon>Eurotiales</taxon>
        <taxon>Aspergillaceae</taxon>
        <taxon>Aspergillus</taxon>
        <taxon>Aspergillus subgen. Circumdati</taxon>
    </lineage>
</organism>
<dbReference type="InterPro" id="IPR047224">
    <property type="entry name" value="FAS_alpha_su_C"/>
</dbReference>
<dbReference type="FunFam" id="3.90.470.20:FF:000005">
    <property type="entry name" value="Fatty acid synthase alpha subunit FasA"/>
    <property type="match status" value="1"/>
</dbReference>
<keyword evidence="7" id="KW-0460">Magnesium</keyword>
<dbReference type="SUPFAM" id="SSF56214">
    <property type="entry name" value="4'-phosphopantetheinyl transferase"/>
    <property type="match status" value="1"/>
</dbReference>
<dbReference type="CDD" id="cd08950">
    <property type="entry name" value="KR_fFAS_SDR_c_like"/>
    <property type="match status" value="1"/>
</dbReference>
<name>A0A319D470_9EURO</name>
<dbReference type="InterPro" id="IPR016039">
    <property type="entry name" value="Thiolase-like"/>
</dbReference>
<dbReference type="Gene3D" id="3.90.470.20">
    <property type="entry name" value="4'-phosphopantetheinyl transferase domain"/>
    <property type="match status" value="1"/>
</dbReference>
<accession>A0A319D470</accession>
<protein>
    <submittedName>
        <fullName evidence="16">Thiolase-like protein</fullName>
    </submittedName>
</protein>
<dbReference type="VEuPathDB" id="FungiDB:BO71DRAFT_411109"/>
<dbReference type="PROSITE" id="PS52004">
    <property type="entry name" value="KS3_2"/>
    <property type="match status" value="1"/>
</dbReference>
<dbReference type="OrthoDB" id="4251012at2759"/>
<evidence type="ECO:0000259" key="15">
    <source>
        <dbReference type="PROSITE" id="PS52004"/>
    </source>
</evidence>
<dbReference type="InterPro" id="IPR020841">
    <property type="entry name" value="PKS_Beta-ketoAc_synthase_dom"/>
</dbReference>
<proteinExistence type="inferred from homology"/>
<feature type="region of interest" description="Disordered" evidence="14">
    <location>
        <begin position="1074"/>
        <end position="1105"/>
    </location>
</feature>
<keyword evidence="10" id="KW-0511">Multifunctional enzyme</keyword>
<evidence type="ECO:0000256" key="12">
    <source>
        <dbReference type="ARBA" id="ARBA00048508"/>
    </source>
</evidence>
<dbReference type="NCBIfam" id="TIGR00556">
    <property type="entry name" value="pantethn_trn"/>
    <property type="match status" value="1"/>
</dbReference>
<dbReference type="STRING" id="1448320.A0A319D470"/>
<dbReference type="Gene3D" id="3.40.50.720">
    <property type="entry name" value="NAD(P)-binding Rossmann-like Domain"/>
    <property type="match status" value="1"/>
</dbReference>
<keyword evidence="3" id="KW-0596">Phosphopantetheine</keyword>
<comment type="catalytic activity">
    <reaction evidence="12">
        <text>a (3R)-hydroxyacyl-[ACP] + NADP(+) = a 3-oxoacyl-[ACP] + NADPH + H(+)</text>
        <dbReference type="Rhea" id="RHEA:17397"/>
        <dbReference type="Rhea" id="RHEA-COMP:9916"/>
        <dbReference type="Rhea" id="RHEA-COMP:9945"/>
        <dbReference type="ChEBI" id="CHEBI:15378"/>
        <dbReference type="ChEBI" id="CHEBI:57783"/>
        <dbReference type="ChEBI" id="CHEBI:58349"/>
        <dbReference type="ChEBI" id="CHEBI:78776"/>
        <dbReference type="ChEBI" id="CHEBI:78827"/>
        <dbReference type="EC" id="1.1.1.100"/>
    </reaction>
</comment>
<dbReference type="AlphaFoldDB" id="A0A319D470"/>
<dbReference type="InterPro" id="IPR037143">
    <property type="entry name" value="4-PPantetheinyl_Trfase_dom_sf"/>
</dbReference>
<keyword evidence="8" id="KW-0521">NADP</keyword>
<dbReference type="GO" id="GO:0000287">
    <property type="term" value="F:magnesium ion binding"/>
    <property type="evidence" value="ECO:0007669"/>
    <property type="project" value="InterPro"/>
</dbReference>
<dbReference type="Pfam" id="PF00109">
    <property type="entry name" value="ketoacyl-synt"/>
    <property type="match status" value="1"/>
</dbReference>
<evidence type="ECO:0000313" key="17">
    <source>
        <dbReference type="Proteomes" id="UP000247810"/>
    </source>
</evidence>
<comment type="catalytic activity">
    <reaction evidence="13">
        <text>a fatty acyl-[ACP] + malonyl-[ACP] + H(+) = a 3-oxoacyl-[ACP] + holo-[ACP] + CO2</text>
        <dbReference type="Rhea" id="RHEA:22836"/>
        <dbReference type="Rhea" id="RHEA-COMP:9623"/>
        <dbReference type="Rhea" id="RHEA-COMP:9685"/>
        <dbReference type="Rhea" id="RHEA-COMP:9916"/>
        <dbReference type="Rhea" id="RHEA-COMP:14125"/>
        <dbReference type="ChEBI" id="CHEBI:15378"/>
        <dbReference type="ChEBI" id="CHEBI:16526"/>
        <dbReference type="ChEBI" id="CHEBI:64479"/>
        <dbReference type="ChEBI" id="CHEBI:78449"/>
        <dbReference type="ChEBI" id="CHEBI:78776"/>
        <dbReference type="ChEBI" id="CHEBI:138651"/>
        <dbReference type="EC" id="2.3.1.41"/>
    </reaction>
</comment>
<comment type="similarity">
    <text evidence="1">Belongs to the thiolase-like superfamily. Fungal fatty acid synthetase subunit alpha family.</text>
</comment>
<feature type="non-terminal residue" evidence="16">
    <location>
        <position position="1"/>
    </location>
</feature>
<dbReference type="PANTHER" id="PTHR11712">
    <property type="entry name" value="POLYKETIDE SYNTHASE-RELATED"/>
    <property type="match status" value="1"/>
</dbReference>
<dbReference type="InterPro" id="IPR014031">
    <property type="entry name" value="Ketoacyl_synth_C"/>
</dbReference>
<keyword evidence="5" id="KW-0808">Transferase</keyword>
<evidence type="ECO:0000256" key="4">
    <source>
        <dbReference type="ARBA" id="ARBA00022553"/>
    </source>
</evidence>
<dbReference type="InterPro" id="IPR000794">
    <property type="entry name" value="Beta-ketoacyl_synthase"/>
</dbReference>
<dbReference type="InterPro" id="IPR004568">
    <property type="entry name" value="Ppantetheine-prot_Trfase_dom"/>
</dbReference>
<evidence type="ECO:0000256" key="7">
    <source>
        <dbReference type="ARBA" id="ARBA00022842"/>
    </source>
</evidence>
<keyword evidence="6" id="KW-0479">Metal-binding</keyword>
<dbReference type="InterPro" id="IPR008278">
    <property type="entry name" value="4-PPantetheinyl_Trfase_dom"/>
</dbReference>
<dbReference type="CDD" id="cd00828">
    <property type="entry name" value="elong_cond_enzymes"/>
    <property type="match status" value="1"/>
</dbReference>
<evidence type="ECO:0000256" key="3">
    <source>
        <dbReference type="ARBA" id="ARBA00022450"/>
    </source>
</evidence>
<evidence type="ECO:0000313" key="16">
    <source>
        <dbReference type="EMBL" id="PYH92246.1"/>
    </source>
</evidence>
<keyword evidence="17" id="KW-1185">Reference proteome</keyword>
<dbReference type="Gene3D" id="3.40.47.10">
    <property type="match status" value="1"/>
</dbReference>
<keyword evidence="4" id="KW-0597">Phosphoprotein</keyword>